<proteinExistence type="predicted"/>
<organism evidence="1 2">
    <name type="scientific">Mucilaginibacter psychrotolerans</name>
    <dbReference type="NCBI Taxonomy" id="1524096"/>
    <lineage>
        <taxon>Bacteria</taxon>
        <taxon>Pseudomonadati</taxon>
        <taxon>Bacteroidota</taxon>
        <taxon>Sphingobacteriia</taxon>
        <taxon>Sphingobacteriales</taxon>
        <taxon>Sphingobacteriaceae</taxon>
        <taxon>Mucilaginibacter</taxon>
    </lineage>
</organism>
<accession>A0A4Y8RXY0</accession>
<name>A0A4Y8RXY0_9SPHI</name>
<comment type="caution">
    <text evidence="1">The sequence shown here is derived from an EMBL/GenBank/DDBJ whole genome shotgun (WGS) entry which is preliminary data.</text>
</comment>
<gene>
    <name evidence="1" type="ORF">E2R66_27945</name>
</gene>
<sequence length="363" mass="40523">MPNNKELKFTMQSQLQTHWCWAANATSISLFYDPASGWTQCKVADGTLIRTDCCTAPNPNPCDKDYYLDRALTTTGNFVPPIISAALIENDIKAEIDSGRVIGVRIGWASYGGHFVTVHGYNDTLGTFFVYVADPLYGKSFINLVNFTSSYQGSGSWTHTFYTKAPVSSMLKFTTINSQLLQKASDMRLSMLSAPFPTEPDQTSPDVHPKGLAAPHDVYIVTFNSLKNGDQPDIQKGGFRALDSENNELTIYDFSGSNSDAQIQQVIHDPQYNLNYRSVLNSVINRQQSDPIRYSLRILKQPELKIEAFWLHVKGHAKDDLFTPVVAPAILTSGVYYENDEFFKILENAAKARRVYDDNLLGG</sequence>
<dbReference type="Proteomes" id="UP000297540">
    <property type="component" value="Unassembled WGS sequence"/>
</dbReference>
<dbReference type="OrthoDB" id="5148996at2"/>
<evidence type="ECO:0008006" key="3">
    <source>
        <dbReference type="Google" id="ProtNLM"/>
    </source>
</evidence>
<dbReference type="Gene3D" id="3.90.70.10">
    <property type="entry name" value="Cysteine proteinases"/>
    <property type="match status" value="1"/>
</dbReference>
<keyword evidence="2" id="KW-1185">Reference proteome</keyword>
<reference evidence="1 2" key="1">
    <citation type="journal article" date="2017" name="Int. J. Syst. Evol. Microbiol.">
        <title>Mucilaginibacterpsychrotolerans sp. nov., isolated from peatlands.</title>
        <authorList>
            <person name="Deng Y."/>
            <person name="Shen L."/>
            <person name="Xu B."/>
            <person name="Liu Y."/>
            <person name="Gu Z."/>
            <person name="Liu H."/>
            <person name="Zhou Y."/>
        </authorList>
    </citation>
    <scope>NUCLEOTIDE SEQUENCE [LARGE SCALE GENOMIC DNA]</scope>
    <source>
        <strain evidence="1 2">NH7-4</strain>
    </source>
</reference>
<protein>
    <recommendedName>
        <fullName evidence="3">Peptidase C39-like domain-containing protein</fullName>
    </recommendedName>
</protein>
<dbReference type="EMBL" id="SOZE01000067">
    <property type="protein sequence ID" value="TFF29737.1"/>
    <property type="molecule type" value="Genomic_DNA"/>
</dbReference>
<dbReference type="AlphaFoldDB" id="A0A4Y8RXY0"/>
<dbReference type="RefSeq" id="WP_134737991.1">
    <property type="nucleotide sequence ID" value="NZ_SOZE01000067.1"/>
</dbReference>
<evidence type="ECO:0000313" key="2">
    <source>
        <dbReference type="Proteomes" id="UP000297540"/>
    </source>
</evidence>
<evidence type="ECO:0000313" key="1">
    <source>
        <dbReference type="EMBL" id="TFF29737.1"/>
    </source>
</evidence>